<feature type="coiled-coil region" evidence="1">
    <location>
        <begin position="425"/>
        <end position="520"/>
    </location>
</feature>
<name>A0AAF0F5L3_9BASI</name>
<feature type="coiled-coil region" evidence="1">
    <location>
        <begin position="342"/>
        <end position="393"/>
    </location>
</feature>
<feature type="coiled-coil region" evidence="1">
    <location>
        <begin position="220"/>
        <end position="261"/>
    </location>
</feature>
<accession>A0AAF0F5L3</accession>
<proteinExistence type="predicted"/>
<dbReference type="GeneID" id="85227639"/>
<protein>
    <submittedName>
        <fullName evidence="3">Uncharacterized protein</fullName>
    </submittedName>
</protein>
<keyword evidence="1" id="KW-0175">Coiled coil</keyword>
<dbReference type="RefSeq" id="XP_060123894.1">
    <property type="nucleotide sequence ID" value="XM_060267911.1"/>
</dbReference>
<evidence type="ECO:0000256" key="2">
    <source>
        <dbReference type="SAM" id="MobiDB-lite"/>
    </source>
</evidence>
<reference evidence="3" key="1">
    <citation type="submission" date="2023-03" db="EMBL/GenBank/DDBJ databases">
        <title>Mating type loci evolution in Malassezia.</title>
        <authorList>
            <person name="Coelho M.A."/>
        </authorList>
    </citation>
    <scope>NUCLEOTIDE SEQUENCE</scope>
    <source>
        <strain evidence="3">CBS 9431</strain>
    </source>
</reference>
<sequence>MHWAASAQALVRGGIHAQLSGLPEDKQSGIPCELEPLAVLLDECTDLLAFRDAEHKAVFDHLAHQRDAALAQAAVPKDTALQNERFNYALAVEALHAVQGDPDATCVEAPNAHAVDAEALRAEHTATVERLRAEHHETLEQLRAEHAAAVASLAEEHATALVAAKASHTSERKALEAEYIALSEEMQTDHVFALEDMRKAHEAEQSEAQSTFFTTMDTLHKKHATELAEVRAERDSARAQLAETSRALDTQRASVADLEAQLESIHAALQANDKVLATVRRRVEGLDEVHAQLASSRVAIASLTAAHQQTQDSLALEKERATSAADAAADAERRFAEREAAFHAKTQRLHEAERRLGELQRDVERTREVQANVDTLQQRAEHAESEAVALREQLRVTEPMRAQTAQLQSEVQELQTLVSMHKSSAEHAAQEHVHAEEKIKEITAKAFVTEHTLRERDAEVETLKEARRRHTEQIRMLRAAEKEMRAVRAPDHAAELHERIAQLELELSAKAEEIEEADTRILHALKDNKRLATQNKALQARLDGPKERALPFQDRTNTRAAPAPEPGKSPVKKVERAERAAIRPGVL</sequence>
<keyword evidence="4" id="KW-1185">Reference proteome</keyword>
<feature type="region of interest" description="Disordered" evidence="2">
    <location>
        <begin position="539"/>
        <end position="587"/>
    </location>
</feature>
<dbReference type="EMBL" id="CP119965">
    <property type="protein sequence ID" value="WFD40997.1"/>
    <property type="molecule type" value="Genomic_DNA"/>
</dbReference>
<organism evidence="3 4">
    <name type="scientific">Malassezia japonica</name>
    <dbReference type="NCBI Taxonomy" id="223818"/>
    <lineage>
        <taxon>Eukaryota</taxon>
        <taxon>Fungi</taxon>
        <taxon>Dikarya</taxon>
        <taxon>Basidiomycota</taxon>
        <taxon>Ustilaginomycotina</taxon>
        <taxon>Malasseziomycetes</taxon>
        <taxon>Malasseziales</taxon>
        <taxon>Malasseziaceae</taxon>
        <taxon>Malassezia</taxon>
    </lineage>
</organism>
<feature type="compositionally biased region" description="Basic and acidic residues" evidence="2">
    <location>
        <begin position="572"/>
        <end position="581"/>
    </location>
</feature>
<gene>
    <name evidence="3" type="ORF">MJAP1_003988</name>
</gene>
<evidence type="ECO:0000256" key="1">
    <source>
        <dbReference type="SAM" id="Coils"/>
    </source>
</evidence>
<dbReference type="Proteomes" id="UP001217754">
    <property type="component" value="Chromosome 8"/>
</dbReference>
<evidence type="ECO:0000313" key="3">
    <source>
        <dbReference type="EMBL" id="WFD40997.1"/>
    </source>
</evidence>
<evidence type="ECO:0000313" key="4">
    <source>
        <dbReference type="Proteomes" id="UP001217754"/>
    </source>
</evidence>
<dbReference type="AlphaFoldDB" id="A0AAF0F5L3"/>